<accession>A0ABU5KFL9</accession>
<proteinExistence type="predicted"/>
<comment type="caution">
    <text evidence="1">The sequence shown here is derived from an EMBL/GenBank/DDBJ whole genome shotgun (WGS) entry which is preliminary data.</text>
</comment>
<sequence length="360" mass="39386">MDKAQLLDRIGPQFELDDVEYTSPTDAVAGFTDQRGGYSGTVIATTNDNWAHASRLHVSSTLADLVSYTPLGDGAVAVKARRQFPRRNYPGFVLYPNGRTKPLRVLNPQERGRGDVFLDLDRWDSILFDLGRVDTRRLWAADVSGAEVYPVEGTRFGDVWQHVPGRRGAILSVQGFERRGQQWRFESSTDRGHTWSTTMADLPAGRSAGGPDFNGNISGIAVGPGHLQATVSTTSLEDAPSYVNALWQTEDEKRFRQVPLPWDRPFFGGVAYAADGALLFAQVTGPDTYCQKSLCTRPGTIWRFPRGSTTPELLAGAPALFGAFWSVGIYTSGGVIVARTGMRTIAISHDGYQWTPVTPG</sequence>
<protein>
    <recommendedName>
        <fullName evidence="3">Exo-alpha-sialidase</fullName>
    </recommendedName>
</protein>
<evidence type="ECO:0000313" key="1">
    <source>
        <dbReference type="EMBL" id="MDZ5663380.1"/>
    </source>
</evidence>
<gene>
    <name evidence="1" type="ORF">SFC79_16520</name>
</gene>
<evidence type="ECO:0008006" key="3">
    <source>
        <dbReference type="Google" id="ProtNLM"/>
    </source>
</evidence>
<organism evidence="1 2">
    <name type="scientific">Nocardioides renjunii</name>
    <dbReference type="NCBI Taxonomy" id="3095075"/>
    <lineage>
        <taxon>Bacteria</taxon>
        <taxon>Bacillati</taxon>
        <taxon>Actinomycetota</taxon>
        <taxon>Actinomycetes</taxon>
        <taxon>Propionibacteriales</taxon>
        <taxon>Nocardioidaceae</taxon>
        <taxon>Nocardioides</taxon>
    </lineage>
</organism>
<reference evidence="1 2" key="1">
    <citation type="submission" date="2023-11" db="EMBL/GenBank/DDBJ databases">
        <title>Novel species in genus Nocardioides.</title>
        <authorList>
            <person name="Zhou H."/>
        </authorList>
    </citation>
    <scope>NUCLEOTIDE SEQUENCE [LARGE SCALE GENOMIC DNA]</scope>
    <source>
        <strain evidence="1 2">S-58</strain>
    </source>
</reference>
<name>A0ABU5KFL9_9ACTN</name>
<dbReference type="Proteomes" id="UP001291999">
    <property type="component" value="Unassembled WGS sequence"/>
</dbReference>
<dbReference type="EMBL" id="JAXQPW010000006">
    <property type="protein sequence ID" value="MDZ5663380.1"/>
    <property type="molecule type" value="Genomic_DNA"/>
</dbReference>
<keyword evidence="2" id="KW-1185">Reference proteome</keyword>
<dbReference type="RefSeq" id="WP_322425178.1">
    <property type="nucleotide sequence ID" value="NZ_CP141058.1"/>
</dbReference>
<evidence type="ECO:0000313" key="2">
    <source>
        <dbReference type="Proteomes" id="UP001291999"/>
    </source>
</evidence>